<dbReference type="SUPFAM" id="SSF53474">
    <property type="entry name" value="alpha/beta-Hydrolases"/>
    <property type="match status" value="1"/>
</dbReference>
<proteinExistence type="predicted"/>
<dbReference type="InterPro" id="IPR050583">
    <property type="entry name" value="Mycobacterial_A85_antigen"/>
</dbReference>
<sequence length="457" mass="48891">MLKRFAHIHLLIGWVPLTIFGLAAIGLAALVIAQCWKRQWKKLSRELVIALLAAIVGFVATWLISDVFVLFEVSLGWMVIFAVAAGFAAMGFSITTLVLNHGWKRVVAAFMIVMTIVATALRIDMIYGEYTTIGSIFAVPTYPRLELSKVSKAGMSVERWQHLARKHNLPAHPERGAAFSVDIDNPASHFNARTADVYLPPAALSSRPPALPVFVLLAGQPGSPDRLFTAGGIESMMNTYASHHNGLAPIVVSPDQNGASTHNSLCVDSPVYGNAETYLTKDVPRWITHHLPAATSPEMWAVGGFSQGGTCSVQLGARHPNIFGNMMPADSELGPTQGSKESMIANYFHGSEQAYEAQVPTKAIAQHAPSSQSFFAGAGGSDPASIGSMTAIGNAAHSAGMDVVLVVAQGTGHDWHAVRASWEPALNWLGERMGLGPMSKSLDSYANIKQITVGSQK</sequence>
<feature type="transmembrane region" description="Helical" evidence="1">
    <location>
        <begin position="48"/>
        <end position="71"/>
    </location>
</feature>
<feature type="transmembrane region" description="Helical" evidence="1">
    <location>
        <begin position="12"/>
        <end position="36"/>
    </location>
</feature>
<evidence type="ECO:0000313" key="3">
    <source>
        <dbReference type="Proteomes" id="UP001321766"/>
    </source>
</evidence>
<accession>A0ABN6S8X6</accession>
<feature type="transmembrane region" description="Helical" evidence="1">
    <location>
        <begin position="77"/>
        <end position="99"/>
    </location>
</feature>
<feature type="transmembrane region" description="Helical" evidence="1">
    <location>
        <begin position="106"/>
        <end position="127"/>
    </location>
</feature>
<evidence type="ECO:0000313" key="2">
    <source>
        <dbReference type="EMBL" id="BDR52631.1"/>
    </source>
</evidence>
<keyword evidence="3" id="KW-1185">Reference proteome</keyword>
<dbReference type="Pfam" id="PF00756">
    <property type="entry name" value="Esterase"/>
    <property type="match status" value="1"/>
</dbReference>
<dbReference type="Proteomes" id="UP001321766">
    <property type="component" value="Chromosome"/>
</dbReference>
<organism evidence="2 3">
    <name type="scientific">Bombiscardovia nodaiensis</name>
    <dbReference type="NCBI Taxonomy" id="2932181"/>
    <lineage>
        <taxon>Bacteria</taxon>
        <taxon>Bacillati</taxon>
        <taxon>Actinomycetota</taxon>
        <taxon>Actinomycetes</taxon>
        <taxon>Bifidobacteriales</taxon>
        <taxon>Bifidobacteriaceae</taxon>
        <taxon>Bombiscardovia</taxon>
    </lineage>
</organism>
<protein>
    <submittedName>
        <fullName evidence="2">Esterase</fullName>
    </submittedName>
</protein>
<dbReference type="PANTHER" id="PTHR48098">
    <property type="entry name" value="ENTEROCHELIN ESTERASE-RELATED"/>
    <property type="match status" value="1"/>
</dbReference>
<name>A0ABN6S8X6_9BIFI</name>
<keyword evidence="1" id="KW-1133">Transmembrane helix</keyword>
<dbReference type="PANTHER" id="PTHR48098:SF1">
    <property type="entry name" value="DIACYLGLYCEROL ACYLTRANSFERASE_MYCOLYLTRANSFERASE AG85A"/>
    <property type="match status" value="1"/>
</dbReference>
<gene>
    <name evidence="2" type="ORF">KIM372_05380</name>
</gene>
<reference evidence="2 3" key="1">
    <citation type="journal article" date="2023" name="Microbiol. Spectr.">
        <title>Symbiosis of Carpenter Bees with Uncharacterized Lactic Acid Bacteria Showing NAD Auxotrophy.</title>
        <authorList>
            <person name="Kawasaki S."/>
            <person name="Ozawa K."/>
            <person name="Mori T."/>
            <person name="Yamamoto A."/>
            <person name="Ito M."/>
            <person name="Ohkuma M."/>
            <person name="Sakamoto M."/>
            <person name="Matsutani M."/>
        </authorList>
    </citation>
    <scope>NUCLEOTIDE SEQUENCE [LARGE SCALE GENOMIC DNA]</scope>
    <source>
        <strain evidence="2 3">Kim37-2</strain>
    </source>
</reference>
<dbReference type="InterPro" id="IPR000801">
    <property type="entry name" value="Esterase-like"/>
</dbReference>
<keyword evidence="1" id="KW-0812">Transmembrane</keyword>
<dbReference type="EMBL" id="AP026798">
    <property type="protein sequence ID" value="BDR52631.1"/>
    <property type="molecule type" value="Genomic_DNA"/>
</dbReference>
<dbReference type="Gene3D" id="3.40.50.1820">
    <property type="entry name" value="alpha/beta hydrolase"/>
    <property type="match status" value="1"/>
</dbReference>
<evidence type="ECO:0000256" key="1">
    <source>
        <dbReference type="SAM" id="Phobius"/>
    </source>
</evidence>
<dbReference type="InterPro" id="IPR029058">
    <property type="entry name" value="AB_hydrolase_fold"/>
</dbReference>
<keyword evidence="1" id="KW-0472">Membrane</keyword>